<dbReference type="GO" id="GO:0030490">
    <property type="term" value="P:maturation of SSU-rRNA"/>
    <property type="evidence" value="ECO:0007669"/>
    <property type="project" value="EnsemblFungi"/>
</dbReference>
<evidence type="ECO:0000256" key="8">
    <source>
        <dbReference type="ARBA" id="ARBA00023274"/>
    </source>
</evidence>
<keyword evidence="8" id="KW-0687">Ribonucleoprotein</keyword>
<dbReference type="eggNOG" id="KOG1781">
    <property type="taxonomic scope" value="Eukaryota"/>
</dbReference>
<dbReference type="GO" id="GO:0005732">
    <property type="term" value="C:sno(s)RNA-containing ribonucleoprotein complex"/>
    <property type="evidence" value="ECO:0007669"/>
    <property type="project" value="EnsemblFungi"/>
</dbReference>
<dbReference type="GO" id="GO:0005730">
    <property type="term" value="C:nucleolus"/>
    <property type="evidence" value="ECO:0007669"/>
    <property type="project" value="EnsemblFungi"/>
</dbReference>
<dbReference type="GO" id="GO:0030620">
    <property type="term" value="F:U2 snRNA binding"/>
    <property type="evidence" value="ECO:0007669"/>
    <property type="project" value="EnsemblFungi"/>
</dbReference>
<reference evidence="11" key="1">
    <citation type="journal article" date="2016" name="Nat. Commun.">
        <title>Genome analysis of three Pneumocystis species reveals adaptation mechanisms to life exclusively in mammalian hosts.</title>
        <authorList>
            <person name="Ma L."/>
            <person name="Chen Z."/>
            <person name="Huang D.W."/>
            <person name="Kutty G."/>
            <person name="Ishihara M."/>
            <person name="Wang H."/>
            <person name="Abouelleil A."/>
            <person name="Bishop L."/>
            <person name="Davey E."/>
            <person name="Deng R."/>
            <person name="Deng X."/>
            <person name="Fan L."/>
            <person name="Fantoni G."/>
            <person name="Fitzgerald M."/>
            <person name="Gogineni E."/>
            <person name="Goldberg J.M."/>
            <person name="Handley G."/>
            <person name="Hu X."/>
            <person name="Huber C."/>
            <person name="Jiao X."/>
            <person name="Jones K."/>
            <person name="Levin J.Z."/>
            <person name="Liu Y."/>
            <person name="Macdonald P."/>
            <person name="Melnikov A."/>
            <person name="Raley C."/>
            <person name="Sassi M."/>
            <person name="Sherman B.T."/>
            <person name="Song X."/>
            <person name="Sykes S."/>
            <person name="Tran B."/>
            <person name="Walsh L."/>
            <person name="Xia Y."/>
            <person name="Yang J."/>
            <person name="Young S."/>
            <person name="Zeng Q."/>
            <person name="Zheng X."/>
            <person name="Stephens R."/>
            <person name="Nusbaum C."/>
            <person name="Birren B.W."/>
            <person name="Azadi P."/>
            <person name="Lempicki R.A."/>
            <person name="Cuomo C.A."/>
            <person name="Kovacs J.A."/>
        </authorList>
    </citation>
    <scope>NUCLEOTIDE SEQUENCE [LARGE SCALE GENOMIC DNA]</scope>
    <source>
        <strain evidence="11">B123</strain>
    </source>
</reference>
<dbReference type="GO" id="GO:0071013">
    <property type="term" value="C:catalytic step 2 spliceosome"/>
    <property type="evidence" value="ECO:0007669"/>
    <property type="project" value="TreeGrafter"/>
</dbReference>
<evidence type="ECO:0000256" key="6">
    <source>
        <dbReference type="ARBA" id="ARBA00023187"/>
    </source>
</evidence>
<comment type="similarity">
    <text evidence="2">Belongs to the snRNP Sm proteins family.</text>
</comment>
<comment type="subcellular location">
    <subcellularLocation>
        <location evidence="1">Nucleus</location>
    </subcellularLocation>
</comment>
<keyword evidence="7" id="KW-0539">Nucleus</keyword>
<evidence type="ECO:0000256" key="4">
    <source>
        <dbReference type="ARBA" id="ARBA00022728"/>
    </source>
</evidence>
<keyword evidence="4" id="KW-0747">Spliceosome</keyword>
<dbReference type="EMBL" id="AFWA02000002">
    <property type="protein sequence ID" value="EMR11009.1"/>
    <property type="molecule type" value="Genomic_DNA"/>
</dbReference>
<dbReference type="PANTHER" id="PTHR10553:SF5">
    <property type="entry name" value="U6 SNRNA-ASSOCIATED SM-LIKE PROTEIN LSM7"/>
    <property type="match status" value="1"/>
</dbReference>
<feature type="domain" description="Sm" evidence="9">
    <location>
        <begin position="30"/>
        <end position="108"/>
    </location>
</feature>
<evidence type="ECO:0000256" key="5">
    <source>
        <dbReference type="ARBA" id="ARBA00022884"/>
    </source>
</evidence>
<dbReference type="RefSeq" id="XP_007872507.1">
    <property type="nucleotide sequence ID" value="XM_007874316.2"/>
</dbReference>
<keyword evidence="5" id="KW-0694">RNA-binding</keyword>
<dbReference type="AlphaFoldDB" id="M7PKM3"/>
<accession>M7PKM3</accession>
<dbReference type="GO" id="GO:0000932">
    <property type="term" value="C:P-body"/>
    <property type="evidence" value="ECO:0007669"/>
    <property type="project" value="EnsemblFungi"/>
</dbReference>
<dbReference type="GO" id="GO:1990726">
    <property type="term" value="C:Lsm1-7-Pat1 complex"/>
    <property type="evidence" value="ECO:0007669"/>
    <property type="project" value="EnsemblFungi"/>
</dbReference>
<dbReference type="GO" id="GO:0000290">
    <property type="term" value="P:deadenylation-dependent decapping of nuclear-transcribed mRNA"/>
    <property type="evidence" value="ECO:0007669"/>
    <property type="project" value="EnsemblFungi"/>
</dbReference>
<dbReference type="PANTHER" id="PTHR10553">
    <property type="entry name" value="SMALL NUCLEAR RIBONUCLEOPROTEIN"/>
    <property type="match status" value="1"/>
</dbReference>
<dbReference type="FunFam" id="2.30.30.100:FF:000043">
    <property type="entry name" value="U6 snRNA-associated Sm-like protein LSm7"/>
    <property type="match status" value="1"/>
</dbReference>
<dbReference type="GO" id="GO:0008033">
    <property type="term" value="P:tRNA processing"/>
    <property type="evidence" value="ECO:0007669"/>
    <property type="project" value="EnsemblFungi"/>
</dbReference>
<dbReference type="GO" id="GO:0005688">
    <property type="term" value="C:U6 snRNP"/>
    <property type="evidence" value="ECO:0007669"/>
    <property type="project" value="EnsemblFungi"/>
</dbReference>
<dbReference type="OMA" id="PFVQQEE"/>
<evidence type="ECO:0000256" key="1">
    <source>
        <dbReference type="ARBA" id="ARBA00004123"/>
    </source>
</evidence>
<organism evidence="10 11">
    <name type="scientific">Pneumocystis murina (strain B123)</name>
    <name type="common">Mouse pneumocystis pneumonia agent</name>
    <name type="synonym">Pneumocystis carinii f. sp. muris</name>
    <dbReference type="NCBI Taxonomy" id="1069680"/>
    <lineage>
        <taxon>Eukaryota</taxon>
        <taxon>Fungi</taxon>
        <taxon>Dikarya</taxon>
        <taxon>Ascomycota</taxon>
        <taxon>Taphrinomycotina</taxon>
        <taxon>Pneumocystomycetes</taxon>
        <taxon>Pneumocystaceae</taxon>
        <taxon>Pneumocystis</taxon>
    </lineage>
</organism>
<keyword evidence="3" id="KW-0507">mRNA processing</keyword>
<dbReference type="GO" id="GO:0046540">
    <property type="term" value="C:U4/U6 x U5 tri-snRNP complex"/>
    <property type="evidence" value="ECO:0007669"/>
    <property type="project" value="EnsemblFungi"/>
</dbReference>
<dbReference type="VEuPathDB" id="FungiDB:PNEG_00610"/>
<comment type="caution">
    <text evidence="10">The sequence shown here is derived from an EMBL/GenBank/DDBJ whole genome shotgun (WGS) entry which is preliminary data.</text>
</comment>
<evidence type="ECO:0000313" key="11">
    <source>
        <dbReference type="Proteomes" id="UP000011958"/>
    </source>
</evidence>
<dbReference type="InterPro" id="IPR010920">
    <property type="entry name" value="LSM_dom_sf"/>
</dbReference>
<evidence type="ECO:0000256" key="2">
    <source>
        <dbReference type="ARBA" id="ARBA00006850"/>
    </source>
</evidence>
<dbReference type="STRING" id="1069680.M7PKM3"/>
<dbReference type="PIRSF" id="PIRSF037188">
    <property type="entry name" value="U6_snRNA_Lsm7"/>
    <property type="match status" value="1"/>
</dbReference>
<dbReference type="Gene3D" id="2.30.30.100">
    <property type="match status" value="1"/>
</dbReference>
<keyword evidence="11" id="KW-1185">Reference proteome</keyword>
<dbReference type="GO" id="GO:0071004">
    <property type="term" value="C:U2-type prespliceosome"/>
    <property type="evidence" value="ECO:0007669"/>
    <property type="project" value="TreeGrafter"/>
</dbReference>
<evidence type="ECO:0000256" key="7">
    <source>
        <dbReference type="ARBA" id="ARBA00023242"/>
    </source>
</evidence>
<dbReference type="GO" id="GO:0000398">
    <property type="term" value="P:mRNA splicing, via spliceosome"/>
    <property type="evidence" value="ECO:0007669"/>
    <property type="project" value="EnsemblFungi"/>
</dbReference>
<dbReference type="GO" id="GO:0008266">
    <property type="term" value="F:poly(U) RNA binding"/>
    <property type="evidence" value="ECO:0007669"/>
    <property type="project" value="EnsemblFungi"/>
</dbReference>
<dbReference type="InterPro" id="IPR017132">
    <property type="entry name" value="Lsm7"/>
</dbReference>
<dbReference type="OrthoDB" id="274944at2759"/>
<evidence type="ECO:0000313" key="10">
    <source>
        <dbReference type="EMBL" id="EMR11009.1"/>
    </source>
</evidence>
<evidence type="ECO:0000256" key="3">
    <source>
        <dbReference type="ARBA" id="ARBA00022664"/>
    </source>
</evidence>
<dbReference type="InterPro" id="IPR044641">
    <property type="entry name" value="Lsm7/SmG-like"/>
</dbReference>
<proteinExistence type="inferred from homology"/>
<keyword evidence="6" id="KW-0508">mRNA splicing</keyword>
<sequence>MDRNYDFTKNNDYGIRGRSYMSTADKPKKEAILDLGKYQDQKVRVKFMGGREIVGILKGYDPLMNLVLDEVIENLRDEDGNITDQKRQLGLVVIRGTTLVLFSPVDGSEEIKNPFLEQVVI</sequence>
<dbReference type="CDD" id="cd01729">
    <property type="entry name" value="LSm7"/>
    <property type="match status" value="1"/>
</dbReference>
<dbReference type="Proteomes" id="UP000011958">
    <property type="component" value="Unassembled WGS sequence"/>
</dbReference>
<dbReference type="InterPro" id="IPR047575">
    <property type="entry name" value="Sm"/>
</dbReference>
<dbReference type="Pfam" id="PF01423">
    <property type="entry name" value="LSM"/>
    <property type="match status" value="1"/>
</dbReference>
<dbReference type="InterPro" id="IPR001163">
    <property type="entry name" value="Sm_dom_euk/arc"/>
</dbReference>
<evidence type="ECO:0000259" key="9">
    <source>
        <dbReference type="PROSITE" id="PS52002"/>
    </source>
</evidence>
<dbReference type="GeneID" id="19894308"/>
<gene>
    <name evidence="10" type="ORF">PNEG_00610</name>
</gene>
<dbReference type="GO" id="GO:0005682">
    <property type="term" value="C:U5 snRNP"/>
    <property type="evidence" value="ECO:0007669"/>
    <property type="project" value="EnsemblFungi"/>
</dbReference>
<dbReference type="SMART" id="SM00651">
    <property type="entry name" value="Sm"/>
    <property type="match status" value="1"/>
</dbReference>
<protein>
    <recommendedName>
        <fullName evidence="9">Sm domain-containing protein</fullName>
    </recommendedName>
</protein>
<name>M7PKM3_PNEMU</name>
<dbReference type="SUPFAM" id="SSF50182">
    <property type="entry name" value="Sm-like ribonucleoproteins"/>
    <property type="match status" value="1"/>
</dbReference>
<dbReference type="PROSITE" id="PS52002">
    <property type="entry name" value="SM"/>
    <property type="match status" value="1"/>
</dbReference>